<evidence type="ECO:0000256" key="1">
    <source>
        <dbReference type="SAM" id="Coils"/>
    </source>
</evidence>
<dbReference type="Proteomes" id="UP001437256">
    <property type="component" value="Unassembled WGS sequence"/>
</dbReference>
<accession>A0ABR2ZTD4</accession>
<keyword evidence="3" id="KW-1185">Reference proteome</keyword>
<feature type="coiled-coil region" evidence="1">
    <location>
        <begin position="155"/>
        <end position="182"/>
    </location>
</feature>
<organism evidence="2 3">
    <name type="scientific">Marasmius tenuissimus</name>
    <dbReference type="NCBI Taxonomy" id="585030"/>
    <lineage>
        <taxon>Eukaryota</taxon>
        <taxon>Fungi</taxon>
        <taxon>Dikarya</taxon>
        <taxon>Basidiomycota</taxon>
        <taxon>Agaricomycotina</taxon>
        <taxon>Agaricomycetes</taxon>
        <taxon>Agaricomycetidae</taxon>
        <taxon>Agaricales</taxon>
        <taxon>Marasmiineae</taxon>
        <taxon>Marasmiaceae</taxon>
        <taxon>Marasmius</taxon>
    </lineage>
</organism>
<protein>
    <submittedName>
        <fullName evidence="2">Uncharacterized protein</fullName>
    </submittedName>
</protein>
<dbReference type="EMBL" id="JBBXMP010000054">
    <property type="protein sequence ID" value="KAL0064937.1"/>
    <property type="molecule type" value="Genomic_DNA"/>
</dbReference>
<keyword evidence="1" id="KW-0175">Coiled coil</keyword>
<comment type="caution">
    <text evidence="2">The sequence shown here is derived from an EMBL/GenBank/DDBJ whole genome shotgun (WGS) entry which is preliminary data.</text>
</comment>
<proteinExistence type="predicted"/>
<name>A0ABR2ZTD4_9AGAR</name>
<sequence>MSKRVAEALASGRNIRRKLEEPHVQVRTSYFFYTVQPNEIGSLVQVKPEPDPYEDGISFVTKVVQSISRQSLPTSLYRLQVKSELEDGELNNEMEMMTSPCKVRFQEASTKHGPCKPGLPTSSSTSFSMTDSASGIFQQAYWKRTDELIRMTKENTALGVRVEALERRCDALNRRNRSLVQQTRRHRRRAKKEVARCFKSEKENVEMRTWLDKPYDEEKTELTIEMGEDGALYIRERQKHDITRFRLQQCIARSDLLVAEL</sequence>
<reference evidence="2 3" key="1">
    <citation type="submission" date="2024-05" db="EMBL/GenBank/DDBJ databases">
        <title>A draft genome resource for the thread blight pathogen Marasmius tenuissimus strain MS-2.</title>
        <authorList>
            <person name="Yulfo-Soto G.E."/>
            <person name="Baruah I.K."/>
            <person name="Amoako-Attah I."/>
            <person name="Bukari Y."/>
            <person name="Meinhardt L.W."/>
            <person name="Bailey B.A."/>
            <person name="Cohen S.P."/>
        </authorList>
    </citation>
    <scope>NUCLEOTIDE SEQUENCE [LARGE SCALE GENOMIC DNA]</scope>
    <source>
        <strain evidence="2 3">MS-2</strain>
    </source>
</reference>
<gene>
    <name evidence="2" type="ORF">AAF712_008056</name>
</gene>
<evidence type="ECO:0000313" key="2">
    <source>
        <dbReference type="EMBL" id="KAL0064937.1"/>
    </source>
</evidence>
<evidence type="ECO:0000313" key="3">
    <source>
        <dbReference type="Proteomes" id="UP001437256"/>
    </source>
</evidence>